<name>A0A7N9CSE5_MACFA</name>
<keyword evidence="3" id="KW-1185">Reference proteome</keyword>
<dbReference type="GeneTree" id="ENSGT01050000246462"/>
<reference evidence="2 3" key="1">
    <citation type="submission" date="2013-03" db="EMBL/GenBank/DDBJ databases">
        <authorList>
            <person name="Warren W."/>
            <person name="Wilson R.K."/>
        </authorList>
    </citation>
    <scope>NUCLEOTIDE SEQUENCE</scope>
</reference>
<reference evidence="2" key="2">
    <citation type="submission" date="2025-08" db="UniProtKB">
        <authorList>
            <consortium name="Ensembl"/>
        </authorList>
    </citation>
    <scope>IDENTIFICATION</scope>
</reference>
<reference evidence="2" key="3">
    <citation type="submission" date="2025-09" db="UniProtKB">
        <authorList>
            <consortium name="Ensembl"/>
        </authorList>
    </citation>
    <scope>IDENTIFICATION</scope>
</reference>
<evidence type="ECO:0000256" key="1">
    <source>
        <dbReference type="SAM" id="Phobius"/>
    </source>
</evidence>
<protein>
    <submittedName>
        <fullName evidence="2">Uncharacterized protein</fullName>
    </submittedName>
</protein>
<dbReference type="Proteomes" id="UP000233100">
    <property type="component" value="Chromosome 7"/>
</dbReference>
<evidence type="ECO:0000313" key="2">
    <source>
        <dbReference type="Ensembl" id="ENSMFAP00000055926.1"/>
    </source>
</evidence>
<accession>A0A7N9CSE5</accession>
<dbReference type="AlphaFoldDB" id="A0A7N9CSE5"/>
<proteinExistence type="predicted"/>
<organism evidence="2 3">
    <name type="scientific">Macaca fascicularis</name>
    <name type="common">Crab-eating macaque</name>
    <name type="synonym">Cynomolgus monkey</name>
    <dbReference type="NCBI Taxonomy" id="9541"/>
    <lineage>
        <taxon>Eukaryota</taxon>
        <taxon>Metazoa</taxon>
        <taxon>Chordata</taxon>
        <taxon>Craniata</taxon>
        <taxon>Vertebrata</taxon>
        <taxon>Euteleostomi</taxon>
        <taxon>Mammalia</taxon>
        <taxon>Eutheria</taxon>
        <taxon>Euarchontoglires</taxon>
        <taxon>Primates</taxon>
        <taxon>Haplorrhini</taxon>
        <taxon>Catarrhini</taxon>
        <taxon>Cercopithecidae</taxon>
        <taxon>Cercopithecinae</taxon>
        <taxon>Macaca</taxon>
    </lineage>
</organism>
<keyword evidence="1" id="KW-1133">Transmembrane helix</keyword>
<feature type="transmembrane region" description="Helical" evidence="1">
    <location>
        <begin position="12"/>
        <end position="35"/>
    </location>
</feature>
<sequence length="103" mass="11759">MMHLDLSWNNRIFFFFLLFPPFLLPSLPSLFPFFFDRRDSAQIIKITMIQAGCGGSRLYSQHFGRPRWANHLRSGVGDQPGQHGETPSLLKTQKLAGHGGMRL</sequence>
<keyword evidence="1" id="KW-0812">Transmembrane</keyword>
<evidence type="ECO:0000313" key="3">
    <source>
        <dbReference type="Proteomes" id="UP000233100"/>
    </source>
</evidence>
<dbReference type="Ensembl" id="ENSMFAT00000088221.1">
    <property type="protein sequence ID" value="ENSMFAP00000055926.1"/>
    <property type="gene ID" value="ENSMFAG00000064440.1"/>
</dbReference>
<keyword evidence="1" id="KW-0472">Membrane</keyword>